<dbReference type="Pfam" id="PF13517">
    <property type="entry name" value="FG-GAP_3"/>
    <property type="match status" value="1"/>
</dbReference>
<keyword evidence="3" id="KW-0732">Signal</keyword>
<feature type="region of interest" description="Disordered" evidence="6">
    <location>
        <begin position="520"/>
        <end position="563"/>
    </location>
</feature>
<keyword evidence="2" id="KW-0812">Transmembrane</keyword>
<accession>A0ABY7GS58</accession>
<reference evidence="7" key="1">
    <citation type="submission" date="2022-11" db="EMBL/GenBank/DDBJ databases">
        <title>Minimal conservation of predation-associated metabolite biosynthetic gene clusters underscores biosynthetic potential of Myxococcota including descriptions for ten novel species: Archangium lansinium sp. nov., Myxococcus landrumus sp. nov., Nannocystis bai.</title>
        <authorList>
            <person name="Ahearne A."/>
            <person name="Stevens C."/>
            <person name="Dowd S."/>
        </authorList>
    </citation>
    <scope>NUCLEOTIDE SEQUENCE</scope>
    <source>
        <strain evidence="7">Fl3</strain>
    </source>
</reference>
<name>A0ABY7GS58_9BACT</name>
<comment type="subcellular location">
    <subcellularLocation>
        <location evidence="1">Membrane</location>
        <topology evidence="1">Single-pass membrane protein</topology>
    </subcellularLocation>
</comment>
<sequence length="563" mass="58873">MKSSVAVVAAFVGPGWLVIAAPGCNDSIACEEGGCDEPVACEEELSDAPVWEWTEREVLSLPLVADVDGDGLTDVVVNAGPWGGKAGEIVLLDGATGAEKWHITHDPVQGRFGSNPRATVALADVSGDQLPDIVYAGRIEGPDSQAPIHAVDGTGRPLWTSHLPEGEVAGFRFDNGAPAVANFDDDPQAEIVIGAAILDHDGRVVWNEPGFGAEAGVPKNDGTLIYPGSLATVADLDGDGAPEIVSGREAWRVTWVAGDPPQVTVSLMWQNTSGRGNDGYPAVADLDGNGTPEVVLTAWPEIRVIDGSTGMLWCGVDATGEACAEDDSKRTQPIPIKGGDLGGPATIADFDGDGRLEVGVSGGTNYAVYDFARPGEEVVKSDALEPAPGAMYARWVLKTQDRSSASNSASVFDFDGDGRLELAHQDECAFRLIDGADGTVRMAISSSSGTIHEYPVIADLDGDATAEVLVIANLSDARSNLDCDAADPDFAPRKGVYTYRPGRGPGSPGARAVWTQHTHHGTDVDDAGNVPLQEEPAWKTGETGSFRQSIAQPRSRQGDSDCP</sequence>
<evidence type="ECO:0000256" key="5">
    <source>
        <dbReference type="ARBA" id="ARBA00023136"/>
    </source>
</evidence>
<keyword evidence="8" id="KW-1185">Reference proteome</keyword>
<evidence type="ECO:0000256" key="3">
    <source>
        <dbReference type="ARBA" id="ARBA00022729"/>
    </source>
</evidence>
<organism evidence="7 8">
    <name type="scientific">Nannocystis punicea</name>
    <dbReference type="NCBI Taxonomy" id="2995304"/>
    <lineage>
        <taxon>Bacteria</taxon>
        <taxon>Pseudomonadati</taxon>
        <taxon>Myxococcota</taxon>
        <taxon>Polyangia</taxon>
        <taxon>Nannocystales</taxon>
        <taxon>Nannocystaceae</taxon>
        <taxon>Nannocystis</taxon>
    </lineage>
</organism>
<evidence type="ECO:0000313" key="8">
    <source>
        <dbReference type="Proteomes" id="UP001164459"/>
    </source>
</evidence>
<dbReference type="InterPro" id="IPR045232">
    <property type="entry name" value="FAM234"/>
</dbReference>
<evidence type="ECO:0000256" key="2">
    <source>
        <dbReference type="ARBA" id="ARBA00022692"/>
    </source>
</evidence>
<evidence type="ECO:0000256" key="1">
    <source>
        <dbReference type="ARBA" id="ARBA00004167"/>
    </source>
</evidence>
<keyword evidence="4" id="KW-1133">Transmembrane helix</keyword>
<evidence type="ECO:0000256" key="4">
    <source>
        <dbReference type="ARBA" id="ARBA00022989"/>
    </source>
</evidence>
<proteinExistence type="predicted"/>
<keyword evidence="5" id="KW-0472">Membrane</keyword>
<dbReference type="SUPFAM" id="SSF69318">
    <property type="entry name" value="Integrin alpha N-terminal domain"/>
    <property type="match status" value="2"/>
</dbReference>
<dbReference type="InterPro" id="IPR013517">
    <property type="entry name" value="FG-GAP"/>
</dbReference>
<dbReference type="RefSeq" id="WP_269032071.1">
    <property type="nucleotide sequence ID" value="NZ_CP114040.1"/>
</dbReference>
<gene>
    <name evidence="7" type="ORF">O0S08_26510</name>
</gene>
<dbReference type="InterPro" id="IPR028994">
    <property type="entry name" value="Integrin_alpha_N"/>
</dbReference>
<dbReference type="PANTHER" id="PTHR21419:SF23">
    <property type="entry name" value="PROTEIN DEFECTIVE IN EXINE FORMATION 1"/>
    <property type="match status" value="1"/>
</dbReference>
<protein>
    <recommendedName>
        <fullName evidence="9">Repeat domain-containing protein</fullName>
    </recommendedName>
</protein>
<evidence type="ECO:0000313" key="7">
    <source>
        <dbReference type="EMBL" id="WAS89761.1"/>
    </source>
</evidence>
<evidence type="ECO:0008006" key="9">
    <source>
        <dbReference type="Google" id="ProtNLM"/>
    </source>
</evidence>
<feature type="compositionally biased region" description="Polar residues" evidence="6">
    <location>
        <begin position="542"/>
        <end position="555"/>
    </location>
</feature>
<dbReference type="Gene3D" id="2.130.10.130">
    <property type="entry name" value="Integrin alpha, N-terminal"/>
    <property type="match status" value="1"/>
</dbReference>
<dbReference type="PANTHER" id="PTHR21419">
    <property type="match status" value="1"/>
</dbReference>
<evidence type="ECO:0000256" key="6">
    <source>
        <dbReference type="SAM" id="MobiDB-lite"/>
    </source>
</evidence>
<dbReference type="EMBL" id="CP114040">
    <property type="protein sequence ID" value="WAS89761.1"/>
    <property type="molecule type" value="Genomic_DNA"/>
</dbReference>
<dbReference type="Proteomes" id="UP001164459">
    <property type="component" value="Chromosome"/>
</dbReference>